<reference evidence="2 3" key="1">
    <citation type="submission" date="2018-06" db="EMBL/GenBank/DDBJ databases">
        <authorList>
            <person name="Teymurazov M."/>
            <person name="Kislichkina A."/>
            <person name="Abaymova A."/>
            <person name="Mukhina T."/>
            <person name="Mayskaya N."/>
            <person name="Svetoch E."/>
            <person name="Bogun A."/>
        </authorList>
    </citation>
    <scope>NUCLEOTIDE SEQUENCE [LARGE SCALE GENOMIC DNA]</scope>
    <source>
        <strain evidence="2 3">SCPM-O-B-8406</strain>
    </source>
</reference>
<name>A0AAE5WHW0_AVIPA</name>
<dbReference type="EMBL" id="QJPJ01000001">
    <property type="protein sequence ID" value="PXZ40729.1"/>
    <property type="molecule type" value="Genomic_DNA"/>
</dbReference>
<sequence>MKFSVTGTQGMLCDAYFRGLALKALSHCPFPLAGSYSRTFRDCLGQAWAVAAYPSETRVNSLQVELRIATGKPSSNERVIGAMWLKPLIN</sequence>
<dbReference type="EMBL" id="JAMDKF010000033">
    <property type="protein sequence ID" value="MEE6042448.1"/>
    <property type="molecule type" value="Genomic_DNA"/>
</dbReference>
<evidence type="ECO:0000313" key="3">
    <source>
        <dbReference type="Proteomes" id="UP000247594"/>
    </source>
</evidence>
<reference evidence="1" key="3">
    <citation type="submission" date="2022-05" db="EMBL/GenBank/DDBJ databases">
        <authorList>
            <person name="Chen Y."/>
            <person name="Zhu J."/>
            <person name="Zhu K."/>
        </authorList>
    </citation>
    <scope>NUCLEOTIDE SEQUENCE</scope>
    <source>
        <strain evidence="1">AV25</strain>
    </source>
</reference>
<dbReference type="Proteomes" id="UP001347884">
    <property type="component" value="Unassembled WGS sequence"/>
</dbReference>
<evidence type="ECO:0000313" key="1">
    <source>
        <dbReference type="EMBL" id="MEE6042448.1"/>
    </source>
</evidence>
<organism evidence="2 3">
    <name type="scientific">Avibacterium paragallinarum</name>
    <name type="common">Haemophilus gallinarum</name>
    <dbReference type="NCBI Taxonomy" id="728"/>
    <lineage>
        <taxon>Bacteria</taxon>
        <taxon>Pseudomonadati</taxon>
        <taxon>Pseudomonadota</taxon>
        <taxon>Gammaproteobacteria</taxon>
        <taxon>Pasteurellales</taxon>
        <taxon>Pasteurellaceae</taxon>
        <taxon>Avibacterium</taxon>
    </lineage>
</organism>
<dbReference type="RefSeq" id="WP_110479659.1">
    <property type="nucleotide sequence ID" value="NZ_CP081939.1"/>
</dbReference>
<gene>
    <name evidence="2" type="ORF">DM482_00900</name>
    <name evidence="1" type="ORF">M5S13_11295</name>
</gene>
<evidence type="ECO:0000313" key="4">
    <source>
        <dbReference type="Proteomes" id="UP001347884"/>
    </source>
</evidence>
<keyword evidence="4" id="KW-1185">Reference proteome</keyword>
<dbReference type="AlphaFoldDB" id="A0AAE5WHW0"/>
<protein>
    <submittedName>
        <fullName evidence="2">Uncharacterized protein</fullName>
    </submittedName>
</protein>
<proteinExistence type="predicted"/>
<evidence type="ECO:0000313" key="2">
    <source>
        <dbReference type="EMBL" id="PXZ40729.1"/>
    </source>
</evidence>
<dbReference type="Proteomes" id="UP000247594">
    <property type="component" value="Unassembled WGS sequence"/>
</dbReference>
<comment type="caution">
    <text evidence="2">The sequence shown here is derived from an EMBL/GenBank/DDBJ whole genome shotgun (WGS) entry which is preliminary data.</text>
</comment>
<reference evidence="1 4" key="2">
    <citation type="journal article" date="2022" name="Front. Microbiol.">
        <title>Commensal bacteria contribute to the growth of multidrug-resistant Avibacterium paragallinarum in chickens.</title>
        <authorList>
            <person name="Zhu J."/>
            <person name="Chen Y."/>
            <person name="Wu Y."/>
            <person name="Wang Y."/>
            <person name="Zhu K."/>
        </authorList>
    </citation>
    <scope>NUCLEOTIDE SEQUENCE [LARGE SCALE GENOMIC DNA]</scope>
    <source>
        <strain evidence="1 4">AV25</strain>
    </source>
</reference>
<accession>A0AAE5WHW0</accession>